<evidence type="ECO:0000256" key="5">
    <source>
        <dbReference type="SAM" id="Phobius"/>
    </source>
</evidence>
<gene>
    <name evidence="7" type="ORF">ACFSJ0_17830</name>
</gene>
<feature type="transmembrane region" description="Helical" evidence="5">
    <location>
        <begin position="389"/>
        <end position="410"/>
    </location>
</feature>
<dbReference type="RefSeq" id="WP_219530791.1">
    <property type="nucleotide sequence ID" value="NZ_JAHKRM010000009.1"/>
</dbReference>
<reference evidence="8" key="1">
    <citation type="journal article" date="2019" name="Int. J. Syst. Evol. Microbiol.">
        <title>The Global Catalogue of Microorganisms (GCM) 10K type strain sequencing project: providing services to taxonomists for standard genome sequencing and annotation.</title>
        <authorList>
            <consortium name="The Broad Institute Genomics Platform"/>
            <consortium name="The Broad Institute Genome Sequencing Center for Infectious Disease"/>
            <person name="Wu L."/>
            <person name="Ma J."/>
        </authorList>
    </citation>
    <scope>NUCLEOTIDE SEQUENCE [LARGE SCALE GENOMIC DNA]</scope>
    <source>
        <strain evidence="8">CGMCC 1.15399</strain>
    </source>
</reference>
<proteinExistence type="predicted"/>
<evidence type="ECO:0000313" key="7">
    <source>
        <dbReference type="EMBL" id="MFD1538921.1"/>
    </source>
</evidence>
<dbReference type="PIRSF" id="PIRSF006060">
    <property type="entry name" value="AA_transporter"/>
    <property type="match status" value="1"/>
</dbReference>
<comment type="caution">
    <text evidence="7">The sequence shown here is derived from an EMBL/GenBank/DDBJ whole genome shotgun (WGS) entry which is preliminary data.</text>
</comment>
<feature type="transmembrane region" description="Helical" evidence="5">
    <location>
        <begin position="422"/>
        <end position="445"/>
    </location>
</feature>
<name>A0ABW4G949_9ACTN</name>
<keyword evidence="8" id="KW-1185">Reference proteome</keyword>
<evidence type="ECO:0000256" key="4">
    <source>
        <dbReference type="ARBA" id="ARBA00023136"/>
    </source>
</evidence>
<feature type="transmembrane region" description="Helical" evidence="5">
    <location>
        <begin position="104"/>
        <end position="125"/>
    </location>
</feature>
<dbReference type="Pfam" id="PF00324">
    <property type="entry name" value="AA_permease"/>
    <property type="match status" value="1"/>
</dbReference>
<dbReference type="PANTHER" id="PTHR42770:SF16">
    <property type="entry name" value="AMINO ACID PERMEASE"/>
    <property type="match status" value="1"/>
</dbReference>
<feature type="transmembrane region" description="Helical" evidence="5">
    <location>
        <begin position="242"/>
        <end position="261"/>
    </location>
</feature>
<feature type="transmembrane region" description="Helical" evidence="5">
    <location>
        <begin position="209"/>
        <end position="230"/>
    </location>
</feature>
<evidence type="ECO:0000259" key="6">
    <source>
        <dbReference type="Pfam" id="PF00324"/>
    </source>
</evidence>
<dbReference type="Proteomes" id="UP001597097">
    <property type="component" value="Unassembled WGS sequence"/>
</dbReference>
<dbReference type="EMBL" id="JBHUCM010000014">
    <property type="protein sequence ID" value="MFD1538921.1"/>
    <property type="molecule type" value="Genomic_DNA"/>
</dbReference>
<evidence type="ECO:0000313" key="8">
    <source>
        <dbReference type="Proteomes" id="UP001597097"/>
    </source>
</evidence>
<dbReference type="InterPro" id="IPR004841">
    <property type="entry name" value="AA-permease/SLC12A_dom"/>
</dbReference>
<feature type="transmembrane region" description="Helical" evidence="5">
    <location>
        <begin position="168"/>
        <end position="189"/>
    </location>
</feature>
<evidence type="ECO:0000256" key="3">
    <source>
        <dbReference type="ARBA" id="ARBA00022989"/>
    </source>
</evidence>
<accession>A0ABW4G949</accession>
<feature type="transmembrane region" description="Helical" evidence="5">
    <location>
        <begin position="348"/>
        <end position="369"/>
    </location>
</feature>
<organism evidence="7 8">
    <name type="scientific">Nonomuraea guangzhouensis</name>
    <dbReference type="NCBI Taxonomy" id="1291555"/>
    <lineage>
        <taxon>Bacteria</taxon>
        <taxon>Bacillati</taxon>
        <taxon>Actinomycetota</taxon>
        <taxon>Actinomycetes</taxon>
        <taxon>Streptosporangiales</taxon>
        <taxon>Streptosporangiaceae</taxon>
        <taxon>Nonomuraea</taxon>
    </lineage>
</organism>
<evidence type="ECO:0000256" key="2">
    <source>
        <dbReference type="ARBA" id="ARBA00022692"/>
    </source>
</evidence>
<sequence>MTPTPDNTQLAQGHLSLLGVLTQSIGFLGPVFSIAALMPLVVGLSATGRGAGVATPAAILIAAVGMAGVGWIIAQYAKRIHLCGSLYDYVSLSAGPRAGLIGGWLYYGAMLVLAAATFLLLGGLTQDLLHGLLSVDVPWWLLSLGYVAIVVAVLVIGVQISIRTQLTLALLSMAVVLAFSVRIILAGGQGGHSLSAAPFNPLSVGGLDLLYGVLYGINMFIGFESAANLAEETAEPKRHIPRAVLLSLIIAGAFYLVTAYAQDIGFGLDAAAWKNSVFPLQALASGTEFGSTVFGNLVSLLVILDVVAVAIGVGVAVTRGMLSMAREQRLPKALAVVHPRYRTPARAAALLGVVSVVCVVVVVIGDGLFSRATGQPGVLQPQWAPMFGWMAGFGGTGLALMYLVVSVTGVKGLWGQVSRGRLVVAAGAGVTVAAGAVFGAFYKAASPLDTIPWALLVWIALGTLWSYVALRRRAGVVEVDGGVAQAAPAGE</sequence>
<feature type="transmembrane region" description="Helical" evidence="5">
    <location>
        <begin position="451"/>
        <end position="470"/>
    </location>
</feature>
<feature type="transmembrane region" description="Helical" evidence="5">
    <location>
        <begin position="137"/>
        <end position="156"/>
    </location>
</feature>
<protein>
    <submittedName>
        <fullName evidence="7">APC family permease</fullName>
    </submittedName>
</protein>
<feature type="transmembrane region" description="Helical" evidence="5">
    <location>
        <begin position="53"/>
        <end position="74"/>
    </location>
</feature>
<keyword evidence="3 5" id="KW-1133">Transmembrane helix</keyword>
<feature type="transmembrane region" description="Helical" evidence="5">
    <location>
        <begin position="297"/>
        <end position="322"/>
    </location>
</feature>
<feature type="domain" description="Amino acid permease/ SLC12A" evidence="6">
    <location>
        <begin position="40"/>
        <end position="364"/>
    </location>
</feature>
<dbReference type="InterPro" id="IPR050367">
    <property type="entry name" value="APC_superfamily"/>
</dbReference>
<comment type="subcellular location">
    <subcellularLocation>
        <location evidence="1">Membrane</location>
        <topology evidence="1">Multi-pass membrane protein</topology>
    </subcellularLocation>
</comment>
<evidence type="ECO:0000256" key="1">
    <source>
        <dbReference type="ARBA" id="ARBA00004141"/>
    </source>
</evidence>
<dbReference type="PANTHER" id="PTHR42770">
    <property type="entry name" value="AMINO ACID TRANSPORTER-RELATED"/>
    <property type="match status" value="1"/>
</dbReference>
<keyword evidence="2 5" id="KW-0812">Transmembrane</keyword>
<keyword evidence="4 5" id="KW-0472">Membrane</keyword>